<reference evidence="2" key="1">
    <citation type="journal article" date="2013" name="Genome Announc.">
        <title>Draft genome sequence of the grapevine dieback fungus Eutypa lata UCR-EL1.</title>
        <authorList>
            <person name="Blanco-Ulate B."/>
            <person name="Rolshausen P.E."/>
            <person name="Cantu D."/>
        </authorList>
    </citation>
    <scope>NUCLEOTIDE SEQUENCE [LARGE SCALE GENOMIC DNA]</scope>
    <source>
        <strain evidence="2">UCR-EL1</strain>
    </source>
</reference>
<evidence type="ECO:0000313" key="2">
    <source>
        <dbReference type="Proteomes" id="UP000012174"/>
    </source>
</evidence>
<gene>
    <name evidence="1" type="ORF">UCREL1_2324</name>
</gene>
<dbReference type="HOGENOM" id="CLU_906236_0_0_1"/>
<organism evidence="1 2">
    <name type="scientific">Eutypa lata (strain UCR-EL1)</name>
    <name type="common">Grapevine dieback disease fungus</name>
    <name type="synonym">Eutypa armeniacae</name>
    <dbReference type="NCBI Taxonomy" id="1287681"/>
    <lineage>
        <taxon>Eukaryota</taxon>
        <taxon>Fungi</taxon>
        <taxon>Dikarya</taxon>
        <taxon>Ascomycota</taxon>
        <taxon>Pezizomycotina</taxon>
        <taxon>Sordariomycetes</taxon>
        <taxon>Xylariomycetidae</taxon>
        <taxon>Xylariales</taxon>
        <taxon>Diatrypaceae</taxon>
        <taxon>Eutypa</taxon>
    </lineage>
</organism>
<keyword evidence="2" id="KW-1185">Reference proteome</keyword>
<accession>M7T289</accession>
<dbReference type="AlphaFoldDB" id="M7T289"/>
<dbReference type="Proteomes" id="UP000012174">
    <property type="component" value="Unassembled WGS sequence"/>
</dbReference>
<sequence>MMDWTFNKKIDKSFRWVVEEEGLSGAADGLRDAVKNCLEDCDVEEMSLMYLQQDIMIEFYRLKVTVDSKFDLDRFSYYRGAYEPKIEKDVLLRVCESHSETAYTILENIQTNGEEYQQRTRNTRNMKEYGDSTRGARNMKDPQELEAKQDTQMEDALNEVKHAKAMKLNGASNWEVVLPDGIDLSAHIEPYADALKDLLEVQICIEDGRLFVGNVVLPPMVRPPAFVNPLILQKRATAMDYFLEYSQECIRQGVALDIMNFMGLKSFQSWKETVSRFNQKAANTSKADILWAKVHPPSTPTPERMSG</sequence>
<dbReference type="KEGG" id="ela:UCREL1_2324"/>
<dbReference type="OrthoDB" id="4772951at2759"/>
<proteinExistence type="predicted"/>
<evidence type="ECO:0000313" key="1">
    <source>
        <dbReference type="EMBL" id="EMR70642.1"/>
    </source>
</evidence>
<protein>
    <submittedName>
        <fullName evidence="1">Uncharacterized protein</fullName>
    </submittedName>
</protein>
<dbReference type="EMBL" id="KB705806">
    <property type="protein sequence ID" value="EMR70642.1"/>
    <property type="molecule type" value="Genomic_DNA"/>
</dbReference>
<name>M7T289_EUTLA</name>